<dbReference type="RefSeq" id="WP_209365852.1">
    <property type="nucleotide sequence ID" value="NZ_CP046956.1"/>
</dbReference>
<evidence type="ECO:0000313" key="1">
    <source>
        <dbReference type="EMBL" id="QTN00715.1"/>
    </source>
</evidence>
<keyword evidence="2" id="KW-1185">Reference proteome</keyword>
<organism evidence="1 2">
    <name type="scientific">Sediminibacillus dalangtanensis</name>
    <dbReference type="NCBI Taxonomy" id="2729421"/>
    <lineage>
        <taxon>Bacteria</taxon>
        <taxon>Bacillati</taxon>
        <taxon>Bacillota</taxon>
        <taxon>Bacilli</taxon>
        <taxon>Bacillales</taxon>
        <taxon>Bacillaceae</taxon>
        <taxon>Sediminibacillus</taxon>
    </lineage>
</organism>
<sequence length="127" mass="14461">MKKSLWLSFFVIVTLLGCNQEEIELTSNKDTTKDTVTESPSKNEISTDPDYVDMLVYEIKETSILIAPPATDPEASYPVYEILIDKDTDFRGRVNNFKDLKLDDRLNVWTKNKTDGKVVAKIILVSE</sequence>
<dbReference type="EMBL" id="CP046956">
    <property type="protein sequence ID" value="QTN00715.1"/>
    <property type="molecule type" value="Genomic_DNA"/>
</dbReference>
<evidence type="ECO:0008006" key="3">
    <source>
        <dbReference type="Google" id="ProtNLM"/>
    </source>
</evidence>
<dbReference type="PROSITE" id="PS51257">
    <property type="entry name" value="PROKAR_LIPOPROTEIN"/>
    <property type="match status" value="1"/>
</dbReference>
<proteinExistence type="predicted"/>
<reference evidence="1 2" key="1">
    <citation type="submission" date="2019-12" db="EMBL/GenBank/DDBJ databases">
        <title>The whole genome sequencing of a strain isolated from a Mars analog, Dalangtan Playa.</title>
        <authorList>
            <person name="Huang T."/>
        </authorList>
    </citation>
    <scope>NUCLEOTIDE SEQUENCE [LARGE SCALE GENOMIC DNA]</scope>
    <source>
        <strain evidence="1 2">DP4-553-S</strain>
    </source>
</reference>
<accession>A0ABX7VUR3</accession>
<evidence type="ECO:0000313" key="2">
    <source>
        <dbReference type="Proteomes" id="UP000665043"/>
    </source>
</evidence>
<dbReference type="Proteomes" id="UP000665043">
    <property type="component" value="Chromosome"/>
</dbReference>
<gene>
    <name evidence="1" type="ORF">ERJ70_16330</name>
</gene>
<name>A0ABX7VUR3_9BACI</name>
<protein>
    <recommendedName>
        <fullName evidence="3">Lipoprotein</fullName>
    </recommendedName>
</protein>